<protein>
    <submittedName>
        <fullName evidence="1">Uncharacterized protein</fullName>
    </submittedName>
</protein>
<sequence>MQVDFRHAENSKADFSSGMGQVRAGAFMNPAGFQAILPDYALSRVMARSRQNKEAYGKTAHALGACRRKKAGMFT</sequence>
<dbReference type="KEGG" id="doa:AXF15_10485"/>
<accession>A0A0X8JR58</accession>
<organism evidence="1 2">
    <name type="scientific">Desulfomicrobium orale DSM 12838</name>
    <dbReference type="NCBI Taxonomy" id="888061"/>
    <lineage>
        <taxon>Bacteria</taxon>
        <taxon>Pseudomonadati</taxon>
        <taxon>Thermodesulfobacteriota</taxon>
        <taxon>Desulfovibrionia</taxon>
        <taxon>Desulfovibrionales</taxon>
        <taxon>Desulfomicrobiaceae</taxon>
        <taxon>Desulfomicrobium</taxon>
    </lineage>
</organism>
<gene>
    <name evidence="1" type="ORF">AXF15_10485</name>
</gene>
<reference evidence="2" key="1">
    <citation type="submission" date="2016-02" db="EMBL/GenBank/DDBJ databases">
        <authorList>
            <person name="Holder M.E."/>
            <person name="Ajami N.J."/>
            <person name="Petrosino J.F."/>
        </authorList>
    </citation>
    <scope>NUCLEOTIDE SEQUENCE [LARGE SCALE GENOMIC DNA]</scope>
    <source>
        <strain evidence="2">DSM 12838</strain>
    </source>
</reference>
<keyword evidence="2" id="KW-1185">Reference proteome</keyword>
<evidence type="ECO:0000313" key="1">
    <source>
        <dbReference type="EMBL" id="AMD93482.1"/>
    </source>
</evidence>
<dbReference type="EMBL" id="CP014230">
    <property type="protein sequence ID" value="AMD93482.1"/>
    <property type="molecule type" value="Genomic_DNA"/>
</dbReference>
<dbReference type="Proteomes" id="UP000063964">
    <property type="component" value="Chromosome"/>
</dbReference>
<proteinExistence type="predicted"/>
<dbReference type="STRING" id="888061.AXF15_10485"/>
<evidence type="ECO:0000313" key="2">
    <source>
        <dbReference type="Proteomes" id="UP000063964"/>
    </source>
</evidence>
<dbReference type="AlphaFoldDB" id="A0A0X8JR58"/>
<name>A0A0X8JR58_9BACT</name>